<evidence type="ECO:0000256" key="1">
    <source>
        <dbReference type="ARBA" id="ARBA00022723"/>
    </source>
</evidence>
<dbReference type="GO" id="GO:0016491">
    <property type="term" value="F:oxidoreductase activity"/>
    <property type="evidence" value="ECO:0007669"/>
    <property type="project" value="InterPro"/>
</dbReference>
<dbReference type="PRINTS" id="PR00092">
    <property type="entry name" value="TYROSINASE"/>
</dbReference>
<gene>
    <name evidence="5" type="ORF">JX265_006942</name>
</gene>
<dbReference type="SUPFAM" id="SSF48056">
    <property type="entry name" value="Di-copper centre-containing domain"/>
    <property type="match status" value="1"/>
</dbReference>
<keyword evidence="3" id="KW-0732">Signal</keyword>
<organism evidence="5 6">
    <name type="scientific">Neoarthrinium moseri</name>
    <dbReference type="NCBI Taxonomy" id="1658444"/>
    <lineage>
        <taxon>Eukaryota</taxon>
        <taxon>Fungi</taxon>
        <taxon>Dikarya</taxon>
        <taxon>Ascomycota</taxon>
        <taxon>Pezizomycotina</taxon>
        <taxon>Sordariomycetes</taxon>
        <taxon>Xylariomycetidae</taxon>
        <taxon>Amphisphaeriales</taxon>
        <taxon>Apiosporaceae</taxon>
        <taxon>Neoarthrinium</taxon>
    </lineage>
</organism>
<keyword evidence="6" id="KW-1185">Reference proteome</keyword>
<dbReference type="AlphaFoldDB" id="A0A9P9WLA8"/>
<feature type="domain" description="Tyrosinase copper-binding" evidence="4">
    <location>
        <begin position="281"/>
        <end position="292"/>
    </location>
</feature>
<comment type="caution">
    <text evidence="5">The sequence shown here is derived from an EMBL/GenBank/DDBJ whole genome shotgun (WGS) entry which is preliminary data.</text>
</comment>
<evidence type="ECO:0000313" key="5">
    <source>
        <dbReference type="EMBL" id="KAI1868963.1"/>
    </source>
</evidence>
<dbReference type="PANTHER" id="PTHR11474">
    <property type="entry name" value="TYROSINASE FAMILY MEMBER"/>
    <property type="match status" value="1"/>
</dbReference>
<evidence type="ECO:0000256" key="2">
    <source>
        <dbReference type="ARBA" id="ARBA00023008"/>
    </source>
</evidence>
<evidence type="ECO:0000259" key="4">
    <source>
        <dbReference type="PROSITE" id="PS00498"/>
    </source>
</evidence>
<dbReference type="Gene3D" id="1.10.1280.10">
    <property type="entry name" value="Di-copper center containing domain from catechol oxidase"/>
    <property type="match status" value="1"/>
</dbReference>
<dbReference type="InterPro" id="IPR002227">
    <property type="entry name" value="Tyrosinase_Cu-bd"/>
</dbReference>
<feature type="signal peptide" evidence="3">
    <location>
        <begin position="1"/>
        <end position="21"/>
    </location>
</feature>
<dbReference type="Pfam" id="PF00264">
    <property type="entry name" value="Tyrosinase"/>
    <property type="match status" value="1"/>
</dbReference>
<evidence type="ECO:0000313" key="6">
    <source>
        <dbReference type="Proteomes" id="UP000829685"/>
    </source>
</evidence>
<sequence>MHLSVSGLAAMLLAFTELGSAEAVCRNPLVRKEWRALSNKEKQSYISAVKCLQSAPAKTSSTYPGAVSRFDDFQAEHINRTDFIHFVGFFQPWHRMFVAQYEADLRSTCGYTGAQPYWNWSADATSEEAFVKAPVFDAVNGFGGNGNYIDSSNDTNVRLHIPGKTGGGCVQDGPFKNMTVNMGPGWDLLTSFYGFDTNTREGFNTSYSPHCLTRDLAPSFAIEKLNHAAVLYALEAPNYYEFDIRVEGGVDVPGMTYHGGGHLGVGGDLGEIGNVYSSPGDPLFYLHHANMDRLWYTWQKLDWPARRSDIGGPDTQFAYPFAFFGDIPYSNVTLDYTMDFGPLRKNIKIREVMDPQSGALCYKYL</sequence>
<dbReference type="GO" id="GO:0046872">
    <property type="term" value="F:metal ion binding"/>
    <property type="evidence" value="ECO:0007669"/>
    <property type="project" value="UniProtKB-KW"/>
</dbReference>
<proteinExistence type="predicted"/>
<name>A0A9P9WLA8_9PEZI</name>
<keyword evidence="2" id="KW-0186">Copper</keyword>
<feature type="chain" id="PRO_5040452579" description="Tyrosinase copper-binding domain-containing protein" evidence="3">
    <location>
        <begin position="22"/>
        <end position="365"/>
    </location>
</feature>
<dbReference type="InterPro" id="IPR050316">
    <property type="entry name" value="Tyrosinase/Hemocyanin"/>
</dbReference>
<keyword evidence="1" id="KW-0479">Metal-binding</keyword>
<accession>A0A9P9WLA8</accession>
<protein>
    <recommendedName>
        <fullName evidence="4">Tyrosinase copper-binding domain-containing protein</fullName>
    </recommendedName>
</protein>
<dbReference type="PANTHER" id="PTHR11474:SF126">
    <property type="entry name" value="TYROSINASE-LIKE PROTEIN TYR-1-RELATED"/>
    <property type="match status" value="1"/>
</dbReference>
<dbReference type="PROSITE" id="PS00498">
    <property type="entry name" value="TYROSINASE_2"/>
    <property type="match status" value="1"/>
</dbReference>
<evidence type="ECO:0000256" key="3">
    <source>
        <dbReference type="SAM" id="SignalP"/>
    </source>
</evidence>
<dbReference type="Proteomes" id="UP000829685">
    <property type="component" value="Unassembled WGS sequence"/>
</dbReference>
<dbReference type="InterPro" id="IPR008922">
    <property type="entry name" value="Di-copper_centre_dom_sf"/>
</dbReference>
<reference evidence="5" key="1">
    <citation type="submission" date="2021-03" db="EMBL/GenBank/DDBJ databases">
        <title>Revisited historic fungal species revealed as producer of novel bioactive compounds through whole genome sequencing and comparative genomics.</title>
        <authorList>
            <person name="Vignolle G.A."/>
            <person name="Hochenegger N."/>
            <person name="Mach R.L."/>
            <person name="Mach-Aigner A.R."/>
            <person name="Javad Rahimi M."/>
            <person name="Salim K.A."/>
            <person name="Chan C.M."/>
            <person name="Lim L.B.L."/>
            <person name="Cai F."/>
            <person name="Druzhinina I.S."/>
            <person name="U'Ren J.M."/>
            <person name="Derntl C."/>
        </authorList>
    </citation>
    <scope>NUCLEOTIDE SEQUENCE</scope>
    <source>
        <strain evidence="5">TUCIM 5799</strain>
    </source>
</reference>
<dbReference type="EMBL" id="JAFIMR010000016">
    <property type="protein sequence ID" value="KAI1868963.1"/>
    <property type="molecule type" value="Genomic_DNA"/>
</dbReference>